<keyword evidence="2 6" id="KW-1003">Cell membrane</keyword>
<feature type="domain" description="VTT" evidence="7">
    <location>
        <begin position="78"/>
        <end position="195"/>
    </location>
</feature>
<dbReference type="InterPro" id="IPR015414">
    <property type="entry name" value="TMEM64"/>
</dbReference>
<dbReference type="OrthoDB" id="9812980at2"/>
<feature type="transmembrane region" description="Helical" evidence="6">
    <location>
        <begin position="12"/>
        <end position="28"/>
    </location>
</feature>
<dbReference type="AlphaFoldDB" id="A3XH66"/>
<feature type="transmembrane region" description="Helical" evidence="6">
    <location>
        <begin position="63"/>
        <end position="91"/>
    </location>
</feature>
<evidence type="ECO:0000259" key="7">
    <source>
        <dbReference type="Pfam" id="PF09335"/>
    </source>
</evidence>
<keyword evidence="3 6" id="KW-0812">Transmembrane</keyword>
<comment type="similarity">
    <text evidence="6">Belongs to the TVP38/TMEM64 family.</text>
</comment>
<gene>
    <name evidence="8" type="ORF">MED217_17595</name>
</gene>
<keyword evidence="4 6" id="KW-1133">Transmembrane helix</keyword>
<evidence type="ECO:0000256" key="3">
    <source>
        <dbReference type="ARBA" id="ARBA00022692"/>
    </source>
</evidence>
<dbReference type="PANTHER" id="PTHR12677">
    <property type="entry name" value="GOLGI APPARATUS MEMBRANE PROTEIN TVP38-RELATED"/>
    <property type="match status" value="1"/>
</dbReference>
<dbReference type="STRING" id="398720.MED217_17595"/>
<dbReference type="InterPro" id="IPR032816">
    <property type="entry name" value="VTT_dom"/>
</dbReference>
<reference evidence="8 9" key="1">
    <citation type="journal article" date="2007" name="Nature">
        <title>Light stimulates growth of proteorhodopsin-containing marine Flavobacteria.</title>
        <authorList>
            <person name="Gomez-Consarnau L."/>
            <person name="Gonzalez J.M."/>
            <person name="Coll-Llado M."/>
            <person name="Gourdon P."/>
            <person name="Pascher T."/>
            <person name="Neutze R."/>
            <person name="Pedros-Alio C."/>
            <person name="Pinhassi J."/>
        </authorList>
    </citation>
    <scope>NUCLEOTIDE SEQUENCE [LARGE SCALE GENOMIC DNA]</scope>
    <source>
        <strain evidence="8 9">MED217</strain>
    </source>
</reference>
<evidence type="ECO:0000256" key="5">
    <source>
        <dbReference type="ARBA" id="ARBA00023136"/>
    </source>
</evidence>
<sequence>MRDKILKHLPKILSVLLLAGLVLAYFFIPEAQQFFDEAWKVLSGGDEQEIKNWIASFGWAGPVVLILAMIVQMFLIVIPSVALMVVCILAYGPVWGSLLVALAISCASTVGYFLGRKLGDGVVKNLVGSSTEDKLEDFLNDYGFWAIAITRLNPFLSNDAISFVGGILKMNYLKFLGATLAGIAPLTLFIAIMGESSDGLENGLLWGSIVSVIIFALYVYWSKRRKKSKK</sequence>
<comment type="caution">
    <text evidence="8">The sequence shown here is derived from an EMBL/GenBank/DDBJ whole genome shotgun (WGS) entry which is preliminary data.</text>
</comment>
<evidence type="ECO:0000313" key="8">
    <source>
        <dbReference type="EMBL" id="EAQ51380.1"/>
    </source>
</evidence>
<keyword evidence="5 6" id="KW-0472">Membrane</keyword>
<organism evidence="8 9">
    <name type="scientific">Leeuwenhoekiella blandensis (strain CECT 7118 / CCUG 51940 / KCTC 22103 / MED217)</name>
    <name type="common">Flavobacterium sp. (strain MED217)</name>
    <dbReference type="NCBI Taxonomy" id="398720"/>
    <lineage>
        <taxon>Bacteria</taxon>
        <taxon>Pseudomonadati</taxon>
        <taxon>Bacteroidota</taxon>
        <taxon>Flavobacteriia</taxon>
        <taxon>Flavobacteriales</taxon>
        <taxon>Flavobacteriaceae</taxon>
        <taxon>Leeuwenhoekiella</taxon>
    </lineage>
</organism>
<protein>
    <recommendedName>
        <fullName evidence="6">TVP38/TMEM64 family membrane protein</fullName>
    </recommendedName>
</protein>
<dbReference type="HOGENOM" id="CLU_038944_8_0_10"/>
<dbReference type="GO" id="GO:0005886">
    <property type="term" value="C:plasma membrane"/>
    <property type="evidence" value="ECO:0007669"/>
    <property type="project" value="UniProtKB-SubCell"/>
</dbReference>
<proteinExistence type="inferred from homology"/>
<dbReference type="RefSeq" id="WP_009781857.1">
    <property type="nucleotide sequence ID" value="NZ_CH672395.1"/>
</dbReference>
<dbReference type="eggNOG" id="COG0398">
    <property type="taxonomic scope" value="Bacteria"/>
</dbReference>
<evidence type="ECO:0000256" key="2">
    <source>
        <dbReference type="ARBA" id="ARBA00022475"/>
    </source>
</evidence>
<dbReference type="EMBL" id="AANC01000001">
    <property type="protein sequence ID" value="EAQ51380.1"/>
    <property type="molecule type" value="Genomic_DNA"/>
</dbReference>
<comment type="subcellular location">
    <subcellularLocation>
        <location evidence="1 6">Cell membrane</location>
        <topology evidence="1 6">Multi-pass membrane protein</topology>
    </subcellularLocation>
</comment>
<evidence type="ECO:0000313" key="9">
    <source>
        <dbReference type="Proteomes" id="UP000001601"/>
    </source>
</evidence>
<feature type="transmembrane region" description="Helical" evidence="6">
    <location>
        <begin position="142"/>
        <end position="168"/>
    </location>
</feature>
<dbReference type="PANTHER" id="PTHR12677:SF59">
    <property type="entry name" value="GOLGI APPARATUS MEMBRANE PROTEIN TVP38-RELATED"/>
    <property type="match status" value="1"/>
</dbReference>
<feature type="transmembrane region" description="Helical" evidence="6">
    <location>
        <begin position="204"/>
        <end position="221"/>
    </location>
</feature>
<dbReference type="Pfam" id="PF09335">
    <property type="entry name" value="VTT_dom"/>
    <property type="match status" value="1"/>
</dbReference>
<feature type="transmembrane region" description="Helical" evidence="6">
    <location>
        <begin position="175"/>
        <end position="192"/>
    </location>
</feature>
<accession>A3XH66</accession>
<evidence type="ECO:0000256" key="1">
    <source>
        <dbReference type="ARBA" id="ARBA00004651"/>
    </source>
</evidence>
<evidence type="ECO:0000256" key="6">
    <source>
        <dbReference type="RuleBase" id="RU366058"/>
    </source>
</evidence>
<name>A3XH66_LEEBM</name>
<feature type="transmembrane region" description="Helical" evidence="6">
    <location>
        <begin position="98"/>
        <end position="115"/>
    </location>
</feature>
<dbReference type="Proteomes" id="UP000001601">
    <property type="component" value="Unassembled WGS sequence"/>
</dbReference>
<evidence type="ECO:0000256" key="4">
    <source>
        <dbReference type="ARBA" id="ARBA00022989"/>
    </source>
</evidence>
<keyword evidence="9" id="KW-1185">Reference proteome</keyword>